<dbReference type="STRING" id="234267.Acid_3521"/>
<dbReference type="InParanoid" id="Q020Z6"/>
<dbReference type="OrthoDB" id="129849at2"/>
<sequence precursor="true">MDWLEQELKQALARQEPDPGFDDRVRRRQVRVMPRAIERWAAIAAMLVVGVAAGEGYRWHRGQVAKEQVMMAMRIAGDRLNRVQVQLVRGSRQ</sequence>
<proteinExistence type="predicted"/>
<name>Q020Z6_SOLUE</name>
<accession>Q020Z6</accession>
<dbReference type="KEGG" id="sus:Acid_3521"/>
<dbReference type="HOGENOM" id="CLU_2398024_0_0_0"/>
<organism evidence="1">
    <name type="scientific">Solibacter usitatus (strain Ellin6076)</name>
    <dbReference type="NCBI Taxonomy" id="234267"/>
    <lineage>
        <taxon>Bacteria</taxon>
        <taxon>Pseudomonadati</taxon>
        <taxon>Acidobacteriota</taxon>
        <taxon>Terriglobia</taxon>
        <taxon>Bryobacterales</taxon>
        <taxon>Solibacteraceae</taxon>
        <taxon>Candidatus Solibacter</taxon>
    </lineage>
</organism>
<dbReference type="EMBL" id="CP000473">
    <property type="protein sequence ID" value="ABJ84493.1"/>
    <property type="molecule type" value="Genomic_DNA"/>
</dbReference>
<evidence type="ECO:0000313" key="1">
    <source>
        <dbReference type="EMBL" id="ABJ84493.1"/>
    </source>
</evidence>
<reference evidence="1" key="1">
    <citation type="submission" date="2006-10" db="EMBL/GenBank/DDBJ databases">
        <title>Complete sequence of Solibacter usitatus Ellin6076.</title>
        <authorList>
            <consortium name="US DOE Joint Genome Institute"/>
            <person name="Copeland A."/>
            <person name="Lucas S."/>
            <person name="Lapidus A."/>
            <person name="Barry K."/>
            <person name="Detter J.C."/>
            <person name="Glavina del Rio T."/>
            <person name="Hammon N."/>
            <person name="Israni S."/>
            <person name="Dalin E."/>
            <person name="Tice H."/>
            <person name="Pitluck S."/>
            <person name="Thompson L.S."/>
            <person name="Brettin T."/>
            <person name="Bruce D."/>
            <person name="Han C."/>
            <person name="Tapia R."/>
            <person name="Gilna P."/>
            <person name="Schmutz J."/>
            <person name="Larimer F."/>
            <person name="Land M."/>
            <person name="Hauser L."/>
            <person name="Kyrpides N."/>
            <person name="Mikhailova N."/>
            <person name="Janssen P.H."/>
            <person name="Kuske C.R."/>
            <person name="Richardson P."/>
        </authorList>
    </citation>
    <scope>NUCLEOTIDE SEQUENCE</scope>
    <source>
        <strain evidence="1">Ellin6076</strain>
    </source>
</reference>
<gene>
    <name evidence="1" type="ordered locus">Acid_3521</name>
</gene>
<dbReference type="AlphaFoldDB" id="Q020Z6"/>
<protein>
    <submittedName>
        <fullName evidence="1">Uncharacterized protein</fullName>
    </submittedName>
</protein>